<dbReference type="GO" id="GO:0045505">
    <property type="term" value="F:dynein intermediate chain binding"/>
    <property type="evidence" value="ECO:0007669"/>
    <property type="project" value="InterPro"/>
</dbReference>
<feature type="domain" description="Dynein heavy chain tail" evidence="1">
    <location>
        <begin position="1"/>
        <end position="623"/>
    </location>
</feature>
<dbReference type="VEuPathDB" id="VectorBase:GPAI045938"/>
<dbReference type="GO" id="GO:0007018">
    <property type="term" value="P:microtubule-based movement"/>
    <property type="evidence" value="ECO:0007669"/>
    <property type="project" value="InterPro"/>
</dbReference>
<name>A0A1B0AHJ0_GLOPL</name>
<dbReference type="EnsemblMetazoa" id="GPAI045938-RA">
    <property type="protein sequence ID" value="GPAI045938-PA"/>
    <property type="gene ID" value="GPAI045938"/>
</dbReference>
<evidence type="ECO:0000259" key="1">
    <source>
        <dbReference type="Pfam" id="PF08385"/>
    </source>
</evidence>
<evidence type="ECO:0000313" key="3">
    <source>
        <dbReference type="Proteomes" id="UP000092445"/>
    </source>
</evidence>
<dbReference type="AlphaFoldDB" id="A0A1B0AHJ0"/>
<accession>A0A1B0AHJ0</accession>
<protein>
    <recommendedName>
        <fullName evidence="1">Dynein heavy chain tail domain-containing protein</fullName>
    </recommendedName>
</protein>
<dbReference type="GO" id="GO:0005858">
    <property type="term" value="C:axonemal dynein complex"/>
    <property type="evidence" value="ECO:0007669"/>
    <property type="project" value="TreeGrafter"/>
</dbReference>
<dbReference type="InterPro" id="IPR026983">
    <property type="entry name" value="DHC"/>
</dbReference>
<dbReference type="GO" id="GO:0051959">
    <property type="term" value="F:dynein light intermediate chain binding"/>
    <property type="evidence" value="ECO:0007669"/>
    <property type="project" value="InterPro"/>
</dbReference>
<reference evidence="3" key="1">
    <citation type="submission" date="2014-03" db="EMBL/GenBank/DDBJ databases">
        <authorList>
            <person name="Aksoy S."/>
            <person name="Warren W."/>
            <person name="Wilson R.K."/>
        </authorList>
    </citation>
    <scope>NUCLEOTIDE SEQUENCE [LARGE SCALE GENOMIC DNA]</scope>
    <source>
        <strain evidence="3">IAEA</strain>
    </source>
</reference>
<dbReference type="STRING" id="7398.A0A1B0AHJ0"/>
<dbReference type="PANTHER" id="PTHR46532:SF11">
    <property type="entry name" value="DYNEIN AXONEMAL HEAVY CHAIN 12"/>
    <property type="match status" value="1"/>
</dbReference>
<proteinExistence type="predicted"/>
<evidence type="ECO:0000313" key="2">
    <source>
        <dbReference type="EnsemblMetazoa" id="GPAI045938-PA"/>
    </source>
</evidence>
<reference evidence="2" key="2">
    <citation type="submission" date="2020-05" db="UniProtKB">
        <authorList>
            <consortium name="EnsemblMetazoa"/>
        </authorList>
    </citation>
    <scope>IDENTIFICATION</scope>
    <source>
        <strain evidence="2">IAEA</strain>
    </source>
</reference>
<keyword evidence="3" id="KW-1185">Reference proteome</keyword>
<sequence>MIINWLAKIDGVLKEKSEYNVDAKRVKIDIINVCLPIHEINFWINRQENLQNIYNQLTTCTHKAVTEILEAINSTYCPPFKKIFEQLIYALKESREISIWLKPLLQQTIQFSSVHFNNAHHLIVPLVHVVHLIWSGAGYYRSTTRMTTLLRCICNFLVCRAQEDLEVANLFNLDADEGLQKISKTLEILELFKLTMTQYKVKYSNNQTILPALTSLAVEVTKDNNNAFPSRQLWHFSDIEVFGPTMDEFLDQLMQLREIFDVANLFLCLEKLEIGGSRGKTLTRMLKKIHSEFKIIFEELTIARLDFGQSVPQMGQQYFSNKSWQLFRREKNVFFQRIRILKKVLVNVLIQAFNGYQNWEQISKLTIMFGNILHGDIISSEFKVILPHIFNIYADELKSIENSINPVLLGFELRGVDAISLLGNLPPIAGALMWIENYIKRCDALHAYEINDLIGLLLKTTPYIKRSVNIKLFLNEHPIPSHVGYNVFVLPSMIEENNENKQEDGFAFNDDGGMNNKMLNIHPSYELFTLLAEINYLLAFRQLCSAEGNTFLNEFPQVLWDFYEERDDLWQRKIKLMKIIHYYNAVQEKISNDGIFKLIACEIDSINNLVAKACQTVTWQNYATNKQSSDVNT</sequence>
<dbReference type="Proteomes" id="UP000092445">
    <property type="component" value="Unassembled WGS sequence"/>
</dbReference>
<dbReference type="InterPro" id="IPR013594">
    <property type="entry name" value="Dynein_heavy_tail"/>
</dbReference>
<dbReference type="PANTHER" id="PTHR46532">
    <property type="entry name" value="MALE FERTILITY FACTOR KL5"/>
    <property type="match status" value="1"/>
</dbReference>
<dbReference type="Pfam" id="PF08385">
    <property type="entry name" value="DHC_N1"/>
    <property type="match status" value="1"/>
</dbReference>
<organism evidence="2 3">
    <name type="scientific">Glossina pallidipes</name>
    <name type="common">Tsetse fly</name>
    <dbReference type="NCBI Taxonomy" id="7398"/>
    <lineage>
        <taxon>Eukaryota</taxon>
        <taxon>Metazoa</taxon>
        <taxon>Ecdysozoa</taxon>
        <taxon>Arthropoda</taxon>
        <taxon>Hexapoda</taxon>
        <taxon>Insecta</taxon>
        <taxon>Pterygota</taxon>
        <taxon>Neoptera</taxon>
        <taxon>Endopterygota</taxon>
        <taxon>Diptera</taxon>
        <taxon>Brachycera</taxon>
        <taxon>Muscomorpha</taxon>
        <taxon>Hippoboscoidea</taxon>
        <taxon>Glossinidae</taxon>
        <taxon>Glossina</taxon>
    </lineage>
</organism>